<dbReference type="OrthoDB" id="1808701at2"/>
<dbReference type="HOGENOM" id="CLU_198874_0_0_9"/>
<proteinExistence type="predicted"/>
<gene>
    <name evidence="1" type="ordered locus">Daud_0931</name>
</gene>
<dbReference type="eggNOG" id="ENOG5033IU2">
    <property type="taxonomic scope" value="Bacteria"/>
</dbReference>
<sequence length="70" mass="7988">MGFPKYDLSEDEMKKWIDQIAVICLSDDFQRLKDELEVLYRASGIGDSAEEARMCAFSDALYAFLAEKEA</sequence>
<dbReference type="AlphaFoldDB" id="B1I390"/>
<keyword evidence="2" id="KW-1185">Reference proteome</keyword>
<evidence type="ECO:0000313" key="2">
    <source>
        <dbReference type="Proteomes" id="UP000008544"/>
    </source>
</evidence>
<dbReference type="KEGG" id="dau:Daud_0931"/>
<dbReference type="EMBL" id="CP000860">
    <property type="protein sequence ID" value="ACA59444.1"/>
    <property type="molecule type" value="Genomic_DNA"/>
</dbReference>
<protein>
    <submittedName>
        <fullName evidence="1">Uncharacterized protein</fullName>
    </submittedName>
</protein>
<organism evidence="1 2">
    <name type="scientific">Desulforudis audaxviator (strain MP104C)</name>
    <dbReference type="NCBI Taxonomy" id="477974"/>
    <lineage>
        <taxon>Bacteria</taxon>
        <taxon>Bacillati</taxon>
        <taxon>Bacillota</taxon>
        <taxon>Clostridia</taxon>
        <taxon>Thermoanaerobacterales</taxon>
        <taxon>Candidatus Desulforudaceae</taxon>
        <taxon>Candidatus Desulforudis</taxon>
    </lineage>
</organism>
<dbReference type="Proteomes" id="UP000008544">
    <property type="component" value="Chromosome"/>
</dbReference>
<evidence type="ECO:0000313" key="1">
    <source>
        <dbReference type="EMBL" id="ACA59444.1"/>
    </source>
</evidence>
<reference evidence="2" key="1">
    <citation type="submission" date="2007-10" db="EMBL/GenBank/DDBJ databases">
        <title>Complete sequence of chromosome of Desulforudis audaxviator MP104C.</title>
        <authorList>
            <person name="Copeland A."/>
            <person name="Lucas S."/>
            <person name="Lapidus A."/>
            <person name="Barry K."/>
            <person name="Glavina del Rio T."/>
            <person name="Dalin E."/>
            <person name="Tice H."/>
            <person name="Bruce D."/>
            <person name="Pitluck S."/>
            <person name="Lowry S.R."/>
            <person name="Larimer F."/>
            <person name="Land M.L."/>
            <person name="Hauser L."/>
            <person name="Kyrpides N."/>
            <person name="Ivanova N.N."/>
            <person name="Richardson P."/>
        </authorList>
    </citation>
    <scope>NUCLEOTIDE SEQUENCE [LARGE SCALE GENOMIC DNA]</scope>
    <source>
        <strain evidence="2">MP104C</strain>
    </source>
</reference>
<accession>B1I390</accession>
<dbReference type="RefSeq" id="WP_012302030.1">
    <property type="nucleotide sequence ID" value="NC_010424.1"/>
</dbReference>
<name>B1I390_DESAP</name>
<dbReference type="STRING" id="477974.Daud_0931"/>
<reference evidence="1 2" key="2">
    <citation type="journal article" date="2008" name="Science">
        <title>Environmental genomics reveals a single-species ecosystem deep within Earth.</title>
        <authorList>
            <person name="Chivian D."/>
            <person name="Brodie E.L."/>
            <person name="Alm E.J."/>
            <person name="Culley D.E."/>
            <person name="Dehal P.S."/>
            <person name="Desantis T.Z."/>
            <person name="Gihring T.M."/>
            <person name="Lapidus A."/>
            <person name="Lin L.H."/>
            <person name="Lowry S.R."/>
            <person name="Moser D.P."/>
            <person name="Richardson P.M."/>
            <person name="Southam G."/>
            <person name="Wanger G."/>
            <person name="Pratt L.M."/>
            <person name="Andersen G.L."/>
            <person name="Hazen T.C."/>
            <person name="Brockman F.J."/>
            <person name="Arkin A.P."/>
            <person name="Onstott T.C."/>
        </authorList>
    </citation>
    <scope>NUCLEOTIDE SEQUENCE [LARGE SCALE GENOMIC DNA]</scope>
    <source>
        <strain evidence="1 2">MP104C</strain>
    </source>
</reference>